<evidence type="ECO:0000256" key="1">
    <source>
        <dbReference type="SAM" id="MobiDB-lite"/>
    </source>
</evidence>
<keyword evidence="4" id="KW-0347">Helicase</keyword>
<keyword evidence="4" id="KW-0378">Hydrolase</keyword>
<dbReference type="InterPro" id="IPR014001">
    <property type="entry name" value="Helicase_ATP-bd"/>
</dbReference>
<keyword evidence="4" id="KW-0547">Nucleotide-binding</keyword>
<keyword evidence="4" id="KW-0067">ATP-binding</keyword>
<reference evidence="4 5" key="1">
    <citation type="submission" date="2020-08" db="EMBL/GenBank/DDBJ databases">
        <title>Sequencing the genomes of 1000 actinobacteria strains.</title>
        <authorList>
            <person name="Klenk H.-P."/>
        </authorList>
    </citation>
    <scope>NUCLEOTIDE SEQUENCE [LARGE SCALE GENOMIC DNA]</scope>
    <source>
        <strain evidence="4 5">DSM 45859</strain>
    </source>
</reference>
<dbReference type="Proteomes" id="UP000581769">
    <property type="component" value="Unassembled WGS sequence"/>
</dbReference>
<dbReference type="Pfam" id="PF04851">
    <property type="entry name" value="ResIII"/>
    <property type="match status" value="1"/>
</dbReference>
<dbReference type="EMBL" id="JACHMG010000001">
    <property type="protein sequence ID" value="MBB4689808.1"/>
    <property type="molecule type" value="Genomic_DNA"/>
</dbReference>
<dbReference type="InterPro" id="IPR027417">
    <property type="entry name" value="P-loop_NTPase"/>
</dbReference>
<dbReference type="InterPro" id="IPR001650">
    <property type="entry name" value="Helicase_C-like"/>
</dbReference>
<feature type="region of interest" description="Disordered" evidence="1">
    <location>
        <begin position="30"/>
        <end position="54"/>
    </location>
</feature>
<dbReference type="InterPro" id="IPR006935">
    <property type="entry name" value="Helicase/UvrB_N"/>
</dbReference>
<dbReference type="InterPro" id="IPR050742">
    <property type="entry name" value="Helicase_Restrict-Modif_Enz"/>
</dbReference>
<keyword evidence="5" id="KW-1185">Reference proteome</keyword>
<dbReference type="GO" id="GO:0036121">
    <property type="term" value="F:double-stranded DNA helicase activity"/>
    <property type="evidence" value="ECO:0007669"/>
    <property type="project" value="TreeGrafter"/>
</dbReference>
<comment type="caution">
    <text evidence="4">The sequence shown here is derived from an EMBL/GenBank/DDBJ whole genome shotgun (WGS) entry which is preliminary data.</text>
</comment>
<sequence>MAPRVVADTVKTVPAPKLPTVASTVRVVPDTTPTVPDTRPTMPQRAAAQPASAGPALKLRPYQAEAIDAIKAAWTAGIRRPAVVLPTGAGKTVVFSALAAMMHERGVKTVVLAHRDELVQQAAAKLRAVSPNLRIGIVKGPRRETAGVDVIVASVQSLAREERRLQLARAGVRLVIIDECHHAVANTYMAVLRDLGAFSDDPLDGAYAVGVTATLGRSDRVALEAAWQQVVYKRDILDMIRDGYLVNAKGVRVRIAGLDLRTVKRSRGDFQDAALGQAMHDSLAPAAIARAYREHAAERQGIVFTPTVEMAHEMAETFTDEGFPAAAIDGTTPTEQRRETLARFARGELQVLTNCMVLTEGFDAPWCSAVVIARPTSSAPLYIQMAGRGLRPHPGKRDAVILDVVGVTGKHKLASIADLAGAERVEKLPDDLAEYDETLDLLGIAEEANAGGGAWQEPGADGPLTSEIVDLFGMRRKTWLQTARGVWFLSAGEALVFLAPDAEPGHYQVARCPAREQGGEFLRSGLDLDASMQLGEQYAEEGTKALTSKGASWRKLAPSQGQLNAAERMGIATDGMSRGDLSDAMSVVMASQRIDPMPCVATVSEGGYW</sequence>
<evidence type="ECO:0000259" key="2">
    <source>
        <dbReference type="PROSITE" id="PS51192"/>
    </source>
</evidence>
<dbReference type="SMART" id="SM00487">
    <property type="entry name" value="DEXDc"/>
    <property type="match status" value="1"/>
</dbReference>
<dbReference type="SMART" id="SM00490">
    <property type="entry name" value="HELICc"/>
    <property type="match status" value="1"/>
</dbReference>
<dbReference type="GO" id="GO:0005524">
    <property type="term" value="F:ATP binding"/>
    <property type="evidence" value="ECO:0007669"/>
    <property type="project" value="InterPro"/>
</dbReference>
<dbReference type="PANTHER" id="PTHR47396:SF1">
    <property type="entry name" value="ATP-DEPENDENT HELICASE IRC3-RELATED"/>
    <property type="match status" value="1"/>
</dbReference>
<dbReference type="GO" id="GO:0061749">
    <property type="term" value="F:forked DNA-dependent helicase activity"/>
    <property type="evidence" value="ECO:0007669"/>
    <property type="project" value="TreeGrafter"/>
</dbReference>
<dbReference type="PANTHER" id="PTHR47396">
    <property type="entry name" value="TYPE I RESTRICTION ENZYME ECOKI R PROTEIN"/>
    <property type="match status" value="1"/>
</dbReference>
<dbReference type="PROSITE" id="PS51194">
    <property type="entry name" value="HELICASE_CTER"/>
    <property type="match status" value="1"/>
</dbReference>
<dbReference type="GO" id="GO:0000403">
    <property type="term" value="F:Y-form DNA binding"/>
    <property type="evidence" value="ECO:0007669"/>
    <property type="project" value="TreeGrafter"/>
</dbReference>
<evidence type="ECO:0000259" key="3">
    <source>
        <dbReference type="PROSITE" id="PS51194"/>
    </source>
</evidence>
<gene>
    <name evidence="4" type="ORF">BJY18_007293</name>
</gene>
<protein>
    <submittedName>
        <fullName evidence="4">Superfamily II DNA or RNA helicase</fullName>
    </submittedName>
</protein>
<dbReference type="Pfam" id="PF00271">
    <property type="entry name" value="Helicase_C"/>
    <property type="match status" value="1"/>
</dbReference>
<proteinExistence type="predicted"/>
<accession>A0A840J8U0</accession>
<feature type="domain" description="Helicase C-terminal" evidence="3">
    <location>
        <begin position="287"/>
        <end position="433"/>
    </location>
</feature>
<dbReference type="PROSITE" id="PS51192">
    <property type="entry name" value="HELICASE_ATP_BIND_1"/>
    <property type="match status" value="1"/>
</dbReference>
<dbReference type="SUPFAM" id="SSF52540">
    <property type="entry name" value="P-loop containing nucleoside triphosphate hydrolases"/>
    <property type="match status" value="1"/>
</dbReference>
<dbReference type="RefSeq" id="WP_184784271.1">
    <property type="nucleotide sequence ID" value="NZ_JACHMG010000001.1"/>
</dbReference>
<dbReference type="AlphaFoldDB" id="A0A840J8U0"/>
<organism evidence="4 5">
    <name type="scientific">Amycolatopsis jiangsuensis</name>
    <dbReference type="NCBI Taxonomy" id="1181879"/>
    <lineage>
        <taxon>Bacteria</taxon>
        <taxon>Bacillati</taxon>
        <taxon>Actinomycetota</taxon>
        <taxon>Actinomycetes</taxon>
        <taxon>Pseudonocardiales</taxon>
        <taxon>Pseudonocardiaceae</taxon>
        <taxon>Amycolatopsis</taxon>
    </lineage>
</organism>
<evidence type="ECO:0000313" key="4">
    <source>
        <dbReference type="EMBL" id="MBB4689808.1"/>
    </source>
</evidence>
<evidence type="ECO:0000313" key="5">
    <source>
        <dbReference type="Proteomes" id="UP000581769"/>
    </source>
</evidence>
<name>A0A840J8U0_9PSEU</name>
<feature type="domain" description="Helicase ATP-binding" evidence="2">
    <location>
        <begin position="72"/>
        <end position="233"/>
    </location>
</feature>
<dbReference type="GO" id="GO:0016787">
    <property type="term" value="F:hydrolase activity"/>
    <property type="evidence" value="ECO:0007669"/>
    <property type="project" value="InterPro"/>
</dbReference>
<dbReference type="Gene3D" id="3.40.50.300">
    <property type="entry name" value="P-loop containing nucleotide triphosphate hydrolases"/>
    <property type="match status" value="2"/>
</dbReference>